<dbReference type="InterPro" id="IPR005225">
    <property type="entry name" value="Small_GTP-bd"/>
</dbReference>
<dbReference type="GO" id="GO:0002098">
    <property type="term" value="P:tRNA wobble uridine modification"/>
    <property type="evidence" value="ECO:0007669"/>
    <property type="project" value="TreeGrafter"/>
</dbReference>
<evidence type="ECO:0000256" key="6">
    <source>
        <dbReference type="ARBA" id="ARBA00022801"/>
    </source>
</evidence>
<dbReference type="InterPro" id="IPR027368">
    <property type="entry name" value="MnmE_dom2"/>
</dbReference>
<dbReference type="InterPro" id="IPR027266">
    <property type="entry name" value="TrmE/GcvT-like"/>
</dbReference>
<feature type="binding site" evidence="10">
    <location>
        <position position="22"/>
    </location>
    <ligand>
        <name>(6S)-5-formyl-5,6,7,8-tetrahydrofolate</name>
        <dbReference type="ChEBI" id="CHEBI:57457"/>
    </ligand>
</feature>
<dbReference type="GO" id="GO:0005829">
    <property type="term" value="C:cytosol"/>
    <property type="evidence" value="ECO:0007669"/>
    <property type="project" value="TreeGrafter"/>
</dbReference>
<dbReference type="STRING" id="1120918.SAMN05216249_11469"/>
<feature type="binding site" evidence="10">
    <location>
        <position position="229"/>
    </location>
    <ligand>
        <name>K(+)</name>
        <dbReference type="ChEBI" id="CHEBI:29103"/>
    </ligand>
</feature>
<dbReference type="NCBIfam" id="TIGR00450">
    <property type="entry name" value="mnmE_trmE_thdF"/>
    <property type="match status" value="1"/>
</dbReference>
<comment type="function">
    <text evidence="10">Exhibits a very high intrinsic GTPase hydrolysis rate. Involved in the addition of a carboxymethylaminomethyl (cmnm) group at the wobble position (U34) of certain tRNAs, forming tRNA-cmnm(5)s(2)U34.</text>
</comment>
<keyword evidence="9 10" id="KW-0342">GTP-binding</keyword>
<feature type="binding site" evidence="10">
    <location>
        <position position="248"/>
    </location>
    <ligand>
        <name>K(+)</name>
        <dbReference type="ChEBI" id="CHEBI:29103"/>
    </ligand>
</feature>
<feature type="binding site" evidence="10">
    <location>
        <position position="254"/>
    </location>
    <ligand>
        <name>Mg(2+)</name>
        <dbReference type="ChEBI" id="CHEBI:18420"/>
    </ligand>
</feature>
<evidence type="ECO:0000313" key="14">
    <source>
        <dbReference type="Proteomes" id="UP000198838"/>
    </source>
</evidence>
<dbReference type="OrthoDB" id="9805918at2"/>
<feature type="domain" description="TrmE-type G" evidence="12">
    <location>
        <begin position="219"/>
        <end position="374"/>
    </location>
</feature>
<dbReference type="NCBIfam" id="TIGR00231">
    <property type="entry name" value="small_GTP"/>
    <property type="match status" value="1"/>
</dbReference>
<dbReference type="GO" id="GO:0042802">
    <property type="term" value="F:identical protein binding"/>
    <property type="evidence" value="ECO:0007669"/>
    <property type="project" value="UniProtKB-ARBA"/>
</dbReference>
<dbReference type="Pfam" id="PF10396">
    <property type="entry name" value="TrmE_N"/>
    <property type="match status" value="1"/>
</dbReference>
<evidence type="ECO:0000256" key="7">
    <source>
        <dbReference type="ARBA" id="ARBA00022842"/>
    </source>
</evidence>
<dbReference type="SUPFAM" id="SSF52540">
    <property type="entry name" value="P-loop containing nucleoside triphosphate hydrolases"/>
    <property type="match status" value="1"/>
</dbReference>
<dbReference type="AlphaFoldDB" id="A0A1I0ZDF6"/>
<dbReference type="CDD" id="cd14858">
    <property type="entry name" value="TrmE_N"/>
    <property type="match status" value="1"/>
</dbReference>
<feature type="binding site" evidence="10">
    <location>
        <begin position="248"/>
        <end position="254"/>
    </location>
    <ligand>
        <name>GTP</name>
        <dbReference type="ChEBI" id="CHEBI:37565"/>
    </ligand>
</feature>
<keyword evidence="14" id="KW-1185">Reference proteome</keyword>
<evidence type="ECO:0000256" key="2">
    <source>
        <dbReference type="ARBA" id="ARBA00022490"/>
    </source>
</evidence>
<comment type="caution">
    <text evidence="10">Lacks conserved residue(s) required for the propagation of feature annotation.</text>
</comment>
<dbReference type="Gene3D" id="1.20.120.430">
    <property type="entry name" value="tRNA modification GTPase MnmE domain 2"/>
    <property type="match status" value="1"/>
</dbReference>
<feature type="binding site" evidence="10">
    <location>
        <begin position="273"/>
        <end position="276"/>
    </location>
    <ligand>
        <name>GTP</name>
        <dbReference type="ChEBI" id="CHEBI:37565"/>
    </ligand>
</feature>
<comment type="similarity">
    <text evidence="1 10 11">Belongs to the TRAFAC class TrmE-Era-EngA-EngB-Septin-like GTPase superfamily. TrmE GTPase family.</text>
</comment>
<evidence type="ECO:0000256" key="11">
    <source>
        <dbReference type="RuleBase" id="RU003313"/>
    </source>
</evidence>
<keyword evidence="8 10" id="KW-0630">Potassium</keyword>
<dbReference type="FunFam" id="3.30.1360.120:FF:000003">
    <property type="entry name" value="tRNA modification GTPase MnmE"/>
    <property type="match status" value="1"/>
</dbReference>
<organism evidence="13 14">
    <name type="scientific">Acetitomaculum ruminis DSM 5522</name>
    <dbReference type="NCBI Taxonomy" id="1120918"/>
    <lineage>
        <taxon>Bacteria</taxon>
        <taxon>Bacillati</taxon>
        <taxon>Bacillota</taxon>
        <taxon>Clostridia</taxon>
        <taxon>Lachnospirales</taxon>
        <taxon>Lachnospiraceae</taxon>
        <taxon>Acetitomaculum</taxon>
    </lineage>
</organism>
<dbReference type="InterPro" id="IPR018948">
    <property type="entry name" value="GTP-bd_TrmE_N"/>
</dbReference>
<dbReference type="RefSeq" id="WP_092873220.1">
    <property type="nucleotide sequence ID" value="NZ_FOJY01000014.1"/>
</dbReference>
<comment type="cofactor">
    <cofactor evidence="10">
        <name>K(+)</name>
        <dbReference type="ChEBI" id="CHEBI:29103"/>
    </cofactor>
    <text evidence="10">Binds 1 potassium ion per subunit.</text>
</comment>
<dbReference type="InterPro" id="IPR025867">
    <property type="entry name" value="MnmE_helical"/>
</dbReference>
<dbReference type="GO" id="GO:0046872">
    <property type="term" value="F:metal ion binding"/>
    <property type="evidence" value="ECO:0007669"/>
    <property type="project" value="UniProtKB-KW"/>
</dbReference>
<sequence>MTEDTIAAFATPLSSAGIGIVRISGENSINIIKKIFVPYKKDTKEFQTYTAHYGFIYDGDKKIDEVIILVMKGPHSYTREDVIEINCHGGILVMKNILELVLKSGARMALPGEFTKRAFLNGRIDLTAAEAVMDLINSQNQYALDNALSNVAGKLNKKIKGLREEIITETAFLECALDDPEHYSLDGYSEKIEVKVKNLIKEIDCLIETFDNGKFVQDGIETIIVGKPNAGKSTLLNCLLGEEKAIVTDIPGTTRDINEQRLVLDGICLNMVDTAGIHDTDDVIESIGVKKSLELIEKADLILYVVDSSKELDENDKEIIDRIKEKNVIVLLNKMDISNNNTQLEKQFENIVSISAKNGEGIDNFINKLNDMFFSGNINFNEDVVISNVRHKNLLVKSKDSLELVLGAIYDGLPEDFYTVDLMDAYNFLGDIIGETFNDDLADNIFSKFCMGK</sequence>
<evidence type="ECO:0000259" key="12">
    <source>
        <dbReference type="PROSITE" id="PS51709"/>
    </source>
</evidence>
<dbReference type="Proteomes" id="UP000198838">
    <property type="component" value="Unassembled WGS sequence"/>
</dbReference>
<gene>
    <name evidence="10" type="primary">mnmE</name>
    <name evidence="10" type="synonym">trmE</name>
    <name evidence="13" type="ORF">SAMN05216249_11469</name>
</gene>
<dbReference type="HAMAP" id="MF_00379">
    <property type="entry name" value="GTPase_MnmE"/>
    <property type="match status" value="1"/>
</dbReference>
<dbReference type="PANTHER" id="PTHR42714:SF2">
    <property type="entry name" value="TRNA MODIFICATION GTPASE GTPBP3, MITOCHONDRIAL"/>
    <property type="match status" value="1"/>
</dbReference>
<reference evidence="13 14" key="1">
    <citation type="submission" date="2016-10" db="EMBL/GenBank/DDBJ databases">
        <authorList>
            <person name="de Groot N.N."/>
        </authorList>
    </citation>
    <scope>NUCLEOTIDE SEQUENCE [LARGE SCALE GENOMIC DNA]</scope>
    <source>
        <strain evidence="13 14">DSM 5522</strain>
    </source>
</reference>
<dbReference type="CDD" id="cd04164">
    <property type="entry name" value="trmE"/>
    <property type="match status" value="1"/>
</dbReference>
<keyword evidence="7 10" id="KW-0460">Magnesium</keyword>
<dbReference type="Gene3D" id="3.30.1360.120">
    <property type="entry name" value="Probable tRNA modification gtpase trme, domain 1"/>
    <property type="match status" value="1"/>
</dbReference>
<dbReference type="InterPro" id="IPR031168">
    <property type="entry name" value="G_TrmE"/>
</dbReference>
<feature type="binding site" evidence="10">
    <location>
        <position position="453"/>
    </location>
    <ligand>
        <name>(6S)-5-formyl-5,6,7,8-tetrahydrofolate</name>
        <dbReference type="ChEBI" id="CHEBI:57457"/>
    </ligand>
</feature>
<keyword evidence="5 10" id="KW-0547">Nucleotide-binding</keyword>
<dbReference type="InterPro" id="IPR027417">
    <property type="entry name" value="P-loop_NTPase"/>
</dbReference>
<protein>
    <recommendedName>
        <fullName evidence="10">tRNA modification GTPase MnmE</fullName>
        <ecNumber evidence="10">3.6.-.-</ecNumber>
    </recommendedName>
</protein>
<feature type="binding site" evidence="10">
    <location>
        <position position="123"/>
    </location>
    <ligand>
        <name>(6S)-5-formyl-5,6,7,8-tetrahydrofolate</name>
        <dbReference type="ChEBI" id="CHEBI:57457"/>
    </ligand>
</feature>
<dbReference type="FunFam" id="3.40.50.300:FF:000494">
    <property type="entry name" value="tRNA modification GTPase MnmE"/>
    <property type="match status" value="1"/>
</dbReference>
<dbReference type="GO" id="GO:0005525">
    <property type="term" value="F:GTP binding"/>
    <property type="evidence" value="ECO:0007669"/>
    <property type="project" value="UniProtKB-UniRule"/>
</dbReference>
<dbReference type="InterPro" id="IPR004520">
    <property type="entry name" value="GTPase_MnmE"/>
</dbReference>
<feature type="binding site" evidence="10">
    <location>
        <position position="250"/>
    </location>
    <ligand>
        <name>K(+)</name>
        <dbReference type="ChEBI" id="CHEBI:29103"/>
    </ligand>
</feature>
<evidence type="ECO:0000256" key="3">
    <source>
        <dbReference type="ARBA" id="ARBA00022694"/>
    </source>
</evidence>
<dbReference type="InterPro" id="IPR006073">
    <property type="entry name" value="GTP-bd"/>
</dbReference>
<evidence type="ECO:0000256" key="4">
    <source>
        <dbReference type="ARBA" id="ARBA00022723"/>
    </source>
</evidence>
<feature type="binding site" evidence="10">
    <location>
        <position position="233"/>
    </location>
    <ligand>
        <name>Mg(2+)</name>
        <dbReference type="ChEBI" id="CHEBI:18420"/>
    </ligand>
</feature>
<evidence type="ECO:0000256" key="10">
    <source>
        <dbReference type="HAMAP-Rule" id="MF_00379"/>
    </source>
</evidence>
<evidence type="ECO:0000256" key="9">
    <source>
        <dbReference type="ARBA" id="ARBA00023134"/>
    </source>
</evidence>
<dbReference type="EC" id="3.6.-.-" evidence="10"/>
<evidence type="ECO:0000313" key="13">
    <source>
        <dbReference type="EMBL" id="SFB23645.1"/>
    </source>
</evidence>
<dbReference type="EMBL" id="FOJY01000014">
    <property type="protein sequence ID" value="SFB23645.1"/>
    <property type="molecule type" value="Genomic_DNA"/>
</dbReference>
<dbReference type="Pfam" id="PF01926">
    <property type="entry name" value="MMR_HSR1"/>
    <property type="match status" value="1"/>
</dbReference>
<feature type="binding site" evidence="10">
    <location>
        <position position="84"/>
    </location>
    <ligand>
        <name>(6S)-5-formyl-5,6,7,8-tetrahydrofolate</name>
        <dbReference type="ChEBI" id="CHEBI:57457"/>
    </ligand>
</feature>
<dbReference type="PANTHER" id="PTHR42714">
    <property type="entry name" value="TRNA MODIFICATION GTPASE GTPBP3"/>
    <property type="match status" value="1"/>
</dbReference>
<comment type="subcellular location">
    <subcellularLocation>
        <location evidence="10">Cytoplasm</location>
    </subcellularLocation>
</comment>
<dbReference type="Pfam" id="PF12631">
    <property type="entry name" value="MnmE_helical"/>
    <property type="match status" value="1"/>
</dbReference>
<dbReference type="GO" id="GO:0003924">
    <property type="term" value="F:GTPase activity"/>
    <property type="evidence" value="ECO:0007669"/>
    <property type="project" value="UniProtKB-UniRule"/>
</dbReference>
<evidence type="ECO:0000256" key="5">
    <source>
        <dbReference type="ARBA" id="ARBA00022741"/>
    </source>
</evidence>
<keyword evidence="3 10" id="KW-0819">tRNA processing</keyword>
<dbReference type="Gene3D" id="3.40.50.300">
    <property type="entry name" value="P-loop containing nucleotide triphosphate hydrolases"/>
    <property type="match status" value="1"/>
</dbReference>
<evidence type="ECO:0000256" key="8">
    <source>
        <dbReference type="ARBA" id="ARBA00022958"/>
    </source>
</evidence>
<proteinExistence type="inferred from homology"/>
<feature type="binding site" evidence="10">
    <location>
        <begin position="229"/>
        <end position="234"/>
    </location>
    <ligand>
        <name>GTP</name>
        <dbReference type="ChEBI" id="CHEBI:37565"/>
    </ligand>
</feature>
<keyword evidence="6 10" id="KW-0378">Hydrolase</keyword>
<dbReference type="PROSITE" id="PS51709">
    <property type="entry name" value="G_TRME"/>
    <property type="match status" value="1"/>
</dbReference>
<accession>A0A1I0ZDF6</accession>
<dbReference type="GO" id="GO:0030488">
    <property type="term" value="P:tRNA methylation"/>
    <property type="evidence" value="ECO:0007669"/>
    <property type="project" value="TreeGrafter"/>
</dbReference>
<dbReference type="PRINTS" id="PR00326">
    <property type="entry name" value="GTP1OBG"/>
</dbReference>
<comment type="subunit">
    <text evidence="10">Homodimer. Heterotetramer of two MnmE and two MnmG subunits.</text>
</comment>
<feature type="binding site" evidence="10">
    <location>
        <position position="253"/>
    </location>
    <ligand>
        <name>K(+)</name>
        <dbReference type="ChEBI" id="CHEBI:29103"/>
    </ligand>
</feature>
<keyword evidence="2 10" id="KW-0963">Cytoplasm</keyword>
<evidence type="ECO:0000256" key="1">
    <source>
        <dbReference type="ARBA" id="ARBA00011043"/>
    </source>
</evidence>
<keyword evidence="4 10" id="KW-0479">Metal-binding</keyword>
<name>A0A1I0ZDF6_9FIRM</name>